<evidence type="ECO:0000256" key="1">
    <source>
        <dbReference type="SAM" id="Phobius"/>
    </source>
</evidence>
<keyword evidence="1" id="KW-1133">Transmembrane helix</keyword>
<feature type="transmembrane region" description="Helical" evidence="1">
    <location>
        <begin position="21"/>
        <end position="42"/>
    </location>
</feature>
<comment type="caution">
    <text evidence="2">The sequence shown here is derived from an EMBL/GenBank/DDBJ whole genome shotgun (WGS) entry which is preliminary data.</text>
</comment>
<keyword evidence="1" id="KW-0812">Transmembrane</keyword>
<dbReference type="RefSeq" id="WP_191810350.1">
    <property type="nucleotide sequence ID" value="NZ_JACSQT010000001.1"/>
</dbReference>
<dbReference type="EMBL" id="JACSQT010000001">
    <property type="protein sequence ID" value="MBD7935768.1"/>
    <property type="molecule type" value="Genomic_DNA"/>
</dbReference>
<reference evidence="2 3" key="1">
    <citation type="submission" date="2020-08" db="EMBL/GenBank/DDBJ databases">
        <title>A Genomic Blueprint of the Chicken Gut Microbiome.</title>
        <authorList>
            <person name="Gilroy R."/>
            <person name="Ravi A."/>
            <person name="Getino M."/>
            <person name="Pursley I."/>
            <person name="Horton D.L."/>
            <person name="Alikhan N.-F."/>
            <person name="Baker D."/>
            <person name="Gharbi K."/>
            <person name="Hall N."/>
            <person name="Watson M."/>
            <person name="Adriaenssens E.M."/>
            <person name="Foster-Nyarko E."/>
            <person name="Jarju S."/>
            <person name="Secka A."/>
            <person name="Antonio M."/>
            <person name="Oren A."/>
            <person name="Chaudhuri R."/>
            <person name="La Ragione R.M."/>
            <person name="Hildebrand F."/>
            <person name="Pallen M.J."/>
        </authorList>
    </citation>
    <scope>NUCLEOTIDE SEQUENCE [LARGE SCALE GENOMIC DNA]</scope>
    <source>
        <strain evidence="2 3">Sa5YUA1</strain>
    </source>
</reference>
<proteinExistence type="predicted"/>
<gene>
    <name evidence="2" type="ORF">H9655_01895</name>
</gene>
<keyword evidence="1" id="KW-0472">Membrane</keyword>
<dbReference type="Proteomes" id="UP000657931">
    <property type="component" value="Unassembled WGS sequence"/>
</dbReference>
<protein>
    <submittedName>
        <fullName evidence="2">Uncharacterized protein</fullName>
    </submittedName>
</protein>
<sequence length="70" mass="8185">MNQLIWRYKKWIESGSVSLGVNRLVLGIVFLIIAMVSIAEIIFEGFSWKPVIIFVIGLFLIMFLWKRPDK</sequence>
<accession>A0ABR8QJV0</accession>
<feature type="transmembrane region" description="Helical" evidence="1">
    <location>
        <begin position="48"/>
        <end position="65"/>
    </location>
</feature>
<name>A0ABR8QJV0_9BACI</name>
<keyword evidence="3" id="KW-1185">Reference proteome</keyword>
<organism evidence="2 3">
    <name type="scientific">Cytobacillus stercorigallinarum</name>
    <dbReference type="NCBI Taxonomy" id="2762240"/>
    <lineage>
        <taxon>Bacteria</taxon>
        <taxon>Bacillati</taxon>
        <taxon>Bacillota</taxon>
        <taxon>Bacilli</taxon>
        <taxon>Bacillales</taxon>
        <taxon>Bacillaceae</taxon>
        <taxon>Cytobacillus</taxon>
    </lineage>
</organism>
<evidence type="ECO:0000313" key="2">
    <source>
        <dbReference type="EMBL" id="MBD7935768.1"/>
    </source>
</evidence>
<evidence type="ECO:0000313" key="3">
    <source>
        <dbReference type="Proteomes" id="UP000657931"/>
    </source>
</evidence>